<dbReference type="SUPFAM" id="SSF52540">
    <property type="entry name" value="P-loop containing nucleoside triphosphate hydrolases"/>
    <property type="match status" value="1"/>
</dbReference>
<keyword evidence="3" id="KW-0378">Hydrolase</keyword>
<keyword evidence="2" id="KW-0547">Nucleotide-binding</keyword>
<keyword evidence="4" id="KW-0342">GTP-binding</keyword>
<name>A0ABN8MZ80_9CNID</name>
<dbReference type="InterPro" id="IPR043358">
    <property type="entry name" value="GNL1-like"/>
</dbReference>
<dbReference type="PANTHER" id="PTHR45709:SF2">
    <property type="entry name" value="LARGE SUBUNIT GTPASE 1 HOMOLOG"/>
    <property type="match status" value="1"/>
</dbReference>
<dbReference type="EMBL" id="CALNXK010000006">
    <property type="protein sequence ID" value="CAH3037722.1"/>
    <property type="molecule type" value="Genomic_DNA"/>
</dbReference>
<evidence type="ECO:0000256" key="3">
    <source>
        <dbReference type="ARBA" id="ARBA00022801"/>
    </source>
</evidence>
<dbReference type="InterPro" id="IPR027417">
    <property type="entry name" value="P-loop_NTPase"/>
</dbReference>
<evidence type="ECO:0000259" key="6">
    <source>
        <dbReference type="Pfam" id="PF01926"/>
    </source>
</evidence>
<organism evidence="7 8">
    <name type="scientific">Porites lobata</name>
    <dbReference type="NCBI Taxonomy" id="104759"/>
    <lineage>
        <taxon>Eukaryota</taxon>
        <taxon>Metazoa</taxon>
        <taxon>Cnidaria</taxon>
        <taxon>Anthozoa</taxon>
        <taxon>Hexacorallia</taxon>
        <taxon>Scleractinia</taxon>
        <taxon>Fungiina</taxon>
        <taxon>Poritidae</taxon>
        <taxon>Porites</taxon>
    </lineage>
</organism>
<evidence type="ECO:0000313" key="7">
    <source>
        <dbReference type="EMBL" id="CAH3037722.1"/>
    </source>
</evidence>
<dbReference type="Gene3D" id="3.40.50.300">
    <property type="entry name" value="P-loop containing nucleotide triphosphate hydrolases"/>
    <property type="match status" value="1"/>
</dbReference>
<evidence type="ECO:0000256" key="5">
    <source>
        <dbReference type="ARBA" id="ARBA00040145"/>
    </source>
</evidence>
<dbReference type="Proteomes" id="UP001159405">
    <property type="component" value="Unassembled WGS sequence"/>
</dbReference>
<proteinExistence type="predicted"/>
<evidence type="ECO:0000256" key="4">
    <source>
        <dbReference type="ARBA" id="ARBA00023134"/>
    </source>
</evidence>
<reference evidence="7 8" key="1">
    <citation type="submission" date="2022-05" db="EMBL/GenBank/DDBJ databases">
        <authorList>
            <consortium name="Genoscope - CEA"/>
            <person name="William W."/>
        </authorList>
    </citation>
    <scope>NUCLEOTIDE SEQUENCE [LARGE SCALE GENOMIC DNA]</scope>
</reference>
<protein>
    <recommendedName>
        <fullName evidence="5">Large subunit GTPase 1 homolog</fullName>
    </recommendedName>
</protein>
<comment type="caution">
    <text evidence="7">The sequence shown here is derived from an EMBL/GenBank/DDBJ whole genome shotgun (WGS) entry which is preliminary data.</text>
</comment>
<gene>
    <name evidence="7" type="ORF">PLOB_00039542</name>
</gene>
<evidence type="ECO:0000313" key="8">
    <source>
        <dbReference type="Proteomes" id="UP001159405"/>
    </source>
</evidence>
<sequence>VGYPNVGKSSTINTLLNDKKVPVSATPGRTKHFQTLYVNDEVLLCDCPGLVFPSFVSTKADMILNGILPIDQMRDHIPPVSLISFSS</sequence>
<evidence type="ECO:0000256" key="2">
    <source>
        <dbReference type="ARBA" id="ARBA00022741"/>
    </source>
</evidence>
<evidence type="ECO:0000256" key="1">
    <source>
        <dbReference type="ARBA" id="ARBA00022490"/>
    </source>
</evidence>
<keyword evidence="8" id="KW-1185">Reference proteome</keyword>
<feature type="domain" description="G" evidence="6">
    <location>
        <begin position="1"/>
        <end position="52"/>
    </location>
</feature>
<dbReference type="Pfam" id="PF01926">
    <property type="entry name" value="MMR_HSR1"/>
    <property type="match status" value="1"/>
</dbReference>
<keyword evidence="1" id="KW-0963">Cytoplasm</keyword>
<accession>A0ABN8MZ80</accession>
<dbReference type="InterPro" id="IPR006073">
    <property type="entry name" value="GTP-bd"/>
</dbReference>
<feature type="non-terminal residue" evidence="7">
    <location>
        <position position="1"/>
    </location>
</feature>
<dbReference type="PANTHER" id="PTHR45709">
    <property type="entry name" value="LARGE SUBUNIT GTPASE 1 HOMOLOG-RELATED"/>
    <property type="match status" value="1"/>
</dbReference>